<dbReference type="HAMAP" id="MF_00255">
    <property type="entry name" value="Gly_tRNA_synth_beta"/>
    <property type="match status" value="1"/>
</dbReference>
<keyword evidence="5 8" id="KW-0648">Protein biosynthesis</keyword>
<evidence type="ECO:0000256" key="7">
    <source>
        <dbReference type="ARBA" id="ARBA00047937"/>
    </source>
</evidence>
<dbReference type="EC" id="6.1.1.14" evidence="8"/>
<name>A0A3D4S3A1_9ENTE</name>
<dbReference type="PANTHER" id="PTHR30075:SF2">
    <property type="entry name" value="GLYCINE--TRNA LIGASE, CHLOROPLASTIC_MITOCHONDRIAL 2"/>
    <property type="match status" value="1"/>
</dbReference>
<dbReference type="SUPFAM" id="SSF109604">
    <property type="entry name" value="HD-domain/PDEase-like"/>
    <property type="match status" value="1"/>
</dbReference>
<evidence type="ECO:0000256" key="5">
    <source>
        <dbReference type="ARBA" id="ARBA00022917"/>
    </source>
</evidence>
<dbReference type="GO" id="GO:0005524">
    <property type="term" value="F:ATP binding"/>
    <property type="evidence" value="ECO:0007669"/>
    <property type="project" value="UniProtKB-UniRule"/>
</dbReference>
<evidence type="ECO:0000313" key="10">
    <source>
        <dbReference type="Proteomes" id="UP000262195"/>
    </source>
</evidence>
<protein>
    <recommendedName>
        <fullName evidence="8">Glycine--tRNA ligase beta subunit</fullName>
        <ecNumber evidence="8">6.1.1.14</ecNumber>
    </recommendedName>
    <alternativeName>
        <fullName evidence="8">Glycyl-tRNA synthetase beta subunit</fullName>
        <shortName evidence="8">GlyRS</shortName>
    </alternativeName>
</protein>
<dbReference type="InterPro" id="IPR006194">
    <property type="entry name" value="Gly-tRNA-synth_heterodimer"/>
</dbReference>
<evidence type="ECO:0000256" key="6">
    <source>
        <dbReference type="ARBA" id="ARBA00023146"/>
    </source>
</evidence>
<dbReference type="PRINTS" id="PR01045">
    <property type="entry name" value="TRNASYNTHGB"/>
</dbReference>
<comment type="subcellular location">
    <subcellularLocation>
        <location evidence="8">Cytoplasm</location>
    </subcellularLocation>
</comment>
<dbReference type="Pfam" id="PF02092">
    <property type="entry name" value="tRNA_synt_2f"/>
    <property type="match status" value="1"/>
</dbReference>
<gene>
    <name evidence="8" type="primary">glyS</name>
    <name evidence="9" type="ORF">DIW15_01175</name>
</gene>
<evidence type="ECO:0000256" key="2">
    <source>
        <dbReference type="ARBA" id="ARBA00022598"/>
    </source>
</evidence>
<keyword evidence="3 8" id="KW-0547">Nucleotide-binding</keyword>
<dbReference type="Proteomes" id="UP000262195">
    <property type="component" value="Unassembled WGS sequence"/>
</dbReference>
<organism evidence="9 10">
    <name type="scientific">Bavariicoccus seileri</name>
    <dbReference type="NCBI Taxonomy" id="549685"/>
    <lineage>
        <taxon>Bacteria</taxon>
        <taxon>Bacillati</taxon>
        <taxon>Bacillota</taxon>
        <taxon>Bacilli</taxon>
        <taxon>Lactobacillales</taxon>
        <taxon>Enterococcaceae</taxon>
        <taxon>Bavariicoccus</taxon>
    </lineage>
</organism>
<dbReference type="EMBL" id="DQHO01000009">
    <property type="protein sequence ID" value="HCS93303.1"/>
    <property type="molecule type" value="Genomic_DNA"/>
</dbReference>
<dbReference type="STRING" id="1121105.GCA_000421665_01207"/>
<keyword evidence="8" id="KW-0963">Cytoplasm</keyword>
<comment type="similarity">
    <text evidence="1 8">Belongs to the class-II aminoacyl-tRNA synthetase family.</text>
</comment>
<dbReference type="GO" id="GO:0004820">
    <property type="term" value="F:glycine-tRNA ligase activity"/>
    <property type="evidence" value="ECO:0007669"/>
    <property type="project" value="UniProtKB-UniRule"/>
</dbReference>
<dbReference type="PANTHER" id="PTHR30075">
    <property type="entry name" value="GLYCYL-TRNA SYNTHETASE"/>
    <property type="match status" value="1"/>
</dbReference>
<dbReference type="PROSITE" id="PS50861">
    <property type="entry name" value="AA_TRNA_LIGASE_II_GLYAB"/>
    <property type="match status" value="1"/>
</dbReference>
<dbReference type="GO" id="GO:0005829">
    <property type="term" value="C:cytosol"/>
    <property type="evidence" value="ECO:0007669"/>
    <property type="project" value="TreeGrafter"/>
</dbReference>
<keyword evidence="4 8" id="KW-0067">ATP-binding</keyword>
<keyword evidence="6 8" id="KW-0030">Aminoacyl-tRNA synthetase</keyword>
<dbReference type="AlphaFoldDB" id="A0A3D4S3A1"/>
<accession>A0A3D4S3A1</accession>
<dbReference type="GO" id="GO:0006426">
    <property type="term" value="P:glycyl-tRNA aminoacylation"/>
    <property type="evidence" value="ECO:0007669"/>
    <property type="project" value="UniProtKB-UniRule"/>
</dbReference>
<evidence type="ECO:0000256" key="8">
    <source>
        <dbReference type="HAMAP-Rule" id="MF_00255"/>
    </source>
</evidence>
<evidence type="ECO:0000256" key="4">
    <source>
        <dbReference type="ARBA" id="ARBA00022840"/>
    </source>
</evidence>
<keyword evidence="2 8" id="KW-0436">Ligase</keyword>
<sequence length="683" mass="77567">MNNHYLIECGLEEMPANVIDNSLEQLETATTTFLKEHYLPYESIETFATPRRLAIRINGLGDKQPDREEVFKGPSLKVGKANDGTWSKAAVGFAKSKGATANDLFIDDFQGEPYLFVKQKSIGLPTSVVVAHIAKLFERINFPVTMHWQDHSFSYIRPVHWVVSLLNDDIIPTSIFNITADRISRGHRFLGSDVKVRSALTYEEDLEKAHVIVSPLKRQEMIVSQIKQIEAEKNVLVELHPDLLKEVRNIVEYPTVFMGNFSKKYLELPECVLITTMKDHQRYFEVYDAKSKELQPHFISVRNGNHNFIDNVIKGNEKVLVARLEDALFFYHDDLKRSIEDYVSQLSQLSVHEKIGSMAEKQRRVSQIVNLLAKDLEVDSKTSEAAITASKIYKFDLMTQTVQELTELQGTYGEVFALKKGVDPVVAKAIGEQYLPVSSHGRLPESVAGSLLALADKIDNIISFFSAGLLPTGSNDPFALRRQAMGIVQIILANKWIIDLDLFVKELSAIYGSEQANVTDSILDFINERFSQYASGKNIPLDIIKGVQRNRHINYVRRLQIANYFFEHPELKSEEKGIIEGLVRVIRIIKSNTVHPVNPSQFLTESEKALFEAEKSVPTDYEELPVADQIAILEKMVPLINNFFDENMVMVDDQPIRENRIALLEFLKELILDVIDVTELKTK</sequence>
<evidence type="ECO:0000256" key="3">
    <source>
        <dbReference type="ARBA" id="ARBA00022741"/>
    </source>
</evidence>
<evidence type="ECO:0000256" key="1">
    <source>
        <dbReference type="ARBA" id="ARBA00008226"/>
    </source>
</evidence>
<evidence type="ECO:0000313" key="9">
    <source>
        <dbReference type="EMBL" id="HCS93303.1"/>
    </source>
</evidence>
<dbReference type="InterPro" id="IPR015944">
    <property type="entry name" value="Gly-tRNA-synth_bsu"/>
</dbReference>
<proteinExistence type="inferred from homology"/>
<comment type="catalytic activity">
    <reaction evidence="7 8">
        <text>tRNA(Gly) + glycine + ATP = glycyl-tRNA(Gly) + AMP + diphosphate</text>
        <dbReference type="Rhea" id="RHEA:16013"/>
        <dbReference type="Rhea" id="RHEA-COMP:9664"/>
        <dbReference type="Rhea" id="RHEA-COMP:9683"/>
        <dbReference type="ChEBI" id="CHEBI:30616"/>
        <dbReference type="ChEBI" id="CHEBI:33019"/>
        <dbReference type="ChEBI" id="CHEBI:57305"/>
        <dbReference type="ChEBI" id="CHEBI:78442"/>
        <dbReference type="ChEBI" id="CHEBI:78522"/>
        <dbReference type="ChEBI" id="CHEBI:456215"/>
        <dbReference type="EC" id="6.1.1.14"/>
    </reaction>
</comment>
<comment type="subunit">
    <text evidence="8">Tetramer of two alpha and two beta subunits.</text>
</comment>
<dbReference type="NCBIfam" id="TIGR00211">
    <property type="entry name" value="glyS"/>
    <property type="match status" value="1"/>
</dbReference>
<comment type="caution">
    <text evidence="9">The sequence shown here is derived from an EMBL/GenBank/DDBJ whole genome shotgun (WGS) entry which is preliminary data.</text>
</comment>
<reference evidence="9 10" key="1">
    <citation type="journal article" date="2018" name="Nat. Biotechnol.">
        <title>A standardized bacterial taxonomy based on genome phylogeny substantially revises the tree of life.</title>
        <authorList>
            <person name="Parks D.H."/>
            <person name="Chuvochina M."/>
            <person name="Waite D.W."/>
            <person name="Rinke C."/>
            <person name="Skarshewski A."/>
            <person name="Chaumeil P.A."/>
            <person name="Hugenholtz P."/>
        </authorList>
    </citation>
    <scope>NUCLEOTIDE SEQUENCE [LARGE SCALE GENOMIC DNA]</scope>
    <source>
        <strain evidence="9">UBA11306</strain>
    </source>
</reference>